<dbReference type="AlphaFoldDB" id="A0A564YH46"/>
<name>A0A564YH46_HYMDI</name>
<dbReference type="Gene3D" id="1.10.472.10">
    <property type="entry name" value="Cyclin-like"/>
    <property type="match status" value="1"/>
</dbReference>
<gene>
    <name evidence="1" type="ORF">WMSIL1_LOCUS6526</name>
</gene>
<evidence type="ECO:0000313" key="1">
    <source>
        <dbReference type="EMBL" id="VUZ46611.1"/>
    </source>
</evidence>
<evidence type="ECO:0008006" key="3">
    <source>
        <dbReference type="Google" id="ProtNLM"/>
    </source>
</evidence>
<organism evidence="1 2">
    <name type="scientific">Hymenolepis diminuta</name>
    <name type="common">Rat tapeworm</name>
    <dbReference type="NCBI Taxonomy" id="6216"/>
    <lineage>
        <taxon>Eukaryota</taxon>
        <taxon>Metazoa</taxon>
        <taxon>Spiralia</taxon>
        <taxon>Lophotrochozoa</taxon>
        <taxon>Platyhelminthes</taxon>
        <taxon>Cestoda</taxon>
        <taxon>Eucestoda</taxon>
        <taxon>Cyclophyllidea</taxon>
        <taxon>Hymenolepididae</taxon>
        <taxon>Hymenolepis</taxon>
    </lineage>
</organism>
<dbReference type="EMBL" id="CABIJS010000222">
    <property type="protein sequence ID" value="VUZ46611.1"/>
    <property type="molecule type" value="Genomic_DNA"/>
</dbReference>
<protein>
    <recommendedName>
        <fullName evidence="3">Cyclin N-terminal domain-containing protein</fullName>
    </recommendedName>
</protein>
<dbReference type="SUPFAM" id="SSF47954">
    <property type="entry name" value="Cyclin-like"/>
    <property type="match status" value="1"/>
</dbReference>
<proteinExistence type="predicted"/>
<accession>A0A564YH46</accession>
<evidence type="ECO:0000313" key="2">
    <source>
        <dbReference type="Proteomes" id="UP000321570"/>
    </source>
</evidence>
<reference evidence="1 2" key="1">
    <citation type="submission" date="2019-07" db="EMBL/GenBank/DDBJ databases">
        <authorList>
            <person name="Jastrzebski P J."/>
            <person name="Paukszto L."/>
            <person name="Jastrzebski P J."/>
        </authorList>
    </citation>
    <scope>NUCLEOTIDE SEQUENCE [LARGE SCALE GENOMIC DNA]</scope>
    <source>
        <strain evidence="1 2">WMS-il1</strain>
    </source>
</reference>
<dbReference type="InterPro" id="IPR036915">
    <property type="entry name" value="Cyclin-like_sf"/>
</dbReference>
<dbReference type="Proteomes" id="UP000321570">
    <property type="component" value="Unassembled WGS sequence"/>
</dbReference>
<keyword evidence="2" id="KW-1185">Reference proteome</keyword>
<sequence>MSEDGKLLEEKVELSEHKMGNDQNVITQATNHLNLVYALHPENDLKNISIQTRLDICKTIEQFTEDALPTKQDIESPDFVIQSNRICIDDIERFIRIIEQETELDKAYMSSVLTEERTELDKDLQLYTNLINKIILNCTWLDLPVGIIHRAAGYIELYFSKRRTNYLLNNQLVFGCITLAKENHDMDKYTEPDYSKLTSSIGITVTRSKILDIDYISETVGENINFPTTLRWLEIFLYGLHEYKPELLKWAKHACNYILDMNLKNFNLRKYSPRLRCAAAIWFIRFILRIHCDCCSPAITCEHRLAAIWPKIFVQLTGFQENNELRRIAYEYGKALLSVNEVCVPAFRNKEDVYNYSMVFNTYMTSHHDRIAIESKISSFDKEDLEKLKCLGRIKDNV</sequence>